<dbReference type="EMBL" id="DSVL01000345">
    <property type="protein sequence ID" value="HFH30059.1"/>
    <property type="molecule type" value="Genomic_DNA"/>
</dbReference>
<dbReference type="Gene3D" id="1.10.645.10">
    <property type="entry name" value="Cytochrome-c3 Hydrogenase, chain B"/>
    <property type="match status" value="1"/>
</dbReference>
<keyword evidence="2" id="KW-0520">NAD</keyword>
<organism evidence="5">
    <name type="scientific">Gracilinema caldarium</name>
    <dbReference type="NCBI Taxonomy" id="215591"/>
    <lineage>
        <taxon>Bacteria</taxon>
        <taxon>Pseudomonadati</taxon>
        <taxon>Spirochaetota</taxon>
        <taxon>Spirochaetia</taxon>
        <taxon>Spirochaetales</taxon>
        <taxon>Breznakiellaceae</taxon>
        <taxon>Gracilinema</taxon>
    </lineage>
</organism>
<dbReference type="GO" id="GO:0016651">
    <property type="term" value="F:oxidoreductase activity, acting on NAD(P)H"/>
    <property type="evidence" value="ECO:0007669"/>
    <property type="project" value="InterPro"/>
</dbReference>
<dbReference type="GO" id="GO:0051287">
    <property type="term" value="F:NAD binding"/>
    <property type="evidence" value="ECO:0007669"/>
    <property type="project" value="InterPro"/>
</dbReference>
<dbReference type="InterPro" id="IPR001268">
    <property type="entry name" value="NADH_UbQ_OxRdtase_30kDa_su"/>
</dbReference>
<proteinExistence type="predicted"/>
<protein>
    <submittedName>
        <fullName evidence="5">Hydrogenase</fullName>
    </submittedName>
</protein>
<dbReference type="InterPro" id="IPR029014">
    <property type="entry name" value="NiFe-Hase_large"/>
</dbReference>
<dbReference type="Pfam" id="PF00329">
    <property type="entry name" value="Complex1_30kDa"/>
    <property type="match status" value="1"/>
</dbReference>
<evidence type="ECO:0000259" key="4">
    <source>
        <dbReference type="Pfam" id="PF00346"/>
    </source>
</evidence>
<comment type="caution">
    <text evidence="5">The sequence shown here is derived from an EMBL/GenBank/DDBJ whole genome shotgun (WGS) entry which is preliminary data.</text>
</comment>
<gene>
    <name evidence="5" type="ORF">ENS59_11225</name>
</gene>
<feature type="domain" description="NADH:ubiquinone oxidoreductase 30kDa subunit" evidence="3">
    <location>
        <begin position="47"/>
        <end position="113"/>
    </location>
</feature>
<feature type="domain" description="NADH-quinone oxidoreductase subunit D" evidence="4">
    <location>
        <begin position="258"/>
        <end position="507"/>
    </location>
</feature>
<reference evidence="5" key="1">
    <citation type="journal article" date="2020" name="mSystems">
        <title>Genome- and Community-Level Interaction Insights into Carbon Utilization and Element Cycling Functions of Hydrothermarchaeota in Hydrothermal Sediment.</title>
        <authorList>
            <person name="Zhou Z."/>
            <person name="Liu Y."/>
            <person name="Xu W."/>
            <person name="Pan J."/>
            <person name="Luo Z.H."/>
            <person name="Li M."/>
        </authorList>
    </citation>
    <scope>NUCLEOTIDE SEQUENCE [LARGE SCALE GENOMIC DNA]</scope>
    <source>
        <strain evidence="5">SpSt-503</strain>
    </source>
</reference>
<dbReference type="PANTHER" id="PTHR43485:SF1">
    <property type="entry name" value="FORMATE HYDROGENLYASE SUBUNIT 5-RELATED"/>
    <property type="match status" value="1"/>
</dbReference>
<evidence type="ECO:0000256" key="1">
    <source>
        <dbReference type="ARBA" id="ARBA00023002"/>
    </source>
</evidence>
<dbReference type="Pfam" id="PF00346">
    <property type="entry name" value="Complex1_49kDa"/>
    <property type="match status" value="1"/>
</dbReference>
<dbReference type="SUPFAM" id="SSF143243">
    <property type="entry name" value="Nqo5-like"/>
    <property type="match status" value="1"/>
</dbReference>
<dbReference type="GO" id="GO:0048038">
    <property type="term" value="F:quinone binding"/>
    <property type="evidence" value="ECO:0007669"/>
    <property type="project" value="InterPro"/>
</dbReference>
<dbReference type="PANTHER" id="PTHR43485">
    <property type="entry name" value="HYDROGENASE-4 COMPONENT G"/>
    <property type="match status" value="1"/>
</dbReference>
<dbReference type="SUPFAM" id="SSF56762">
    <property type="entry name" value="HydB/Nqo4-like"/>
    <property type="match status" value="1"/>
</dbReference>
<sequence length="514" mass="56935">MKELSNGQSIALADIPFYEYAAFTDAIIAAVAKGMRVNAFFGITQRNAVEVFVILSDDDRGRLFAGRSLIEGDSFPSITPRCPQMHLFERELAEQFGLKALGHPWFKPVRYTPSFTGKDAWDRPKGEPILPAVGDFYRIEDEQIHEVAVGPVHAGVIEPGHFRFQCYGEEVYHLEIALGFQHRGVERALIGGPNQRTIHYMETLSGDTTVGHTTSYSQILEALTDQEASPRSQALRGIALELERLANHIGDMGALSGDVGFLPTMSFCGRIRGEVLNMTALLCGNRFGRGLITPGGTGFDMDADRTAELLKRLAINERDALDAINLLWDNQSVMARFEDTGPLQQEQARELGIVGPAARATGLVRDIRFTHPAGIYRFAHIPVATYRSGDVSARAYVRFMEIQRSFAFIRDQLQNLPGHIDEPAGAGKVDSASVKIRLGNLKSKQLAVALNEGWRGEICHVAITDDTGHFVRYKVVDPSFHNWTALAMVLRNQEISDFPLCNKSFNLSYCGHDL</sequence>
<keyword evidence="1" id="KW-0560">Oxidoreductase</keyword>
<dbReference type="AlphaFoldDB" id="A0A7C3HY66"/>
<dbReference type="GO" id="GO:0008137">
    <property type="term" value="F:NADH dehydrogenase (ubiquinone) activity"/>
    <property type="evidence" value="ECO:0007669"/>
    <property type="project" value="InterPro"/>
</dbReference>
<name>A0A7C3HY66_9SPIR</name>
<dbReference type="InterPro" id="IPR037232">
    <property type="entry name" value="NADH_quin_OxRdtase_su_C/D-like"/>
</dbReference>
<evidence type="ECO:0000313" key="5">
    <source>
        <dbReference type="EMBL" id="HFH30059.1"/>
    </source>
</evidence>
<accession>A0A7C3HY66</accession>
<dbReference type="InterPro" id="IPR052197">
    <property type="entry name" value="ComplexI_49kDa-like"/>
</dbReference>
<evidence type="ECO:0000256" key="2">
    <source>
        <dbReference type="ARBA" id="ARBA00023027"/>
    </source>
</evidence>
<evidence type="ECO:0000259" key="3">
    <source>
        <dbReference type="Pfam" id="PF00329"/>
    </source>
</evidence>
<dbReference type="InterPro" id="IPR001135">
    <property type="entry name" value="NADH_Q_OxRdtase_suD"/>
</dbReference>